<evidence type="ECO:0000256" key="1">
    <source>
        <dbReference type="ARBA" id="ARBA00000085"/>
    </source>
</evidence>
<keyword evidence="3" id="KW-0597">Phosphoprotein</keyword>
<keyword evidence="11" id="KW-1185">Reference proteome</keyword>
<keyword evidence="8" id="KW-1133">Transmembrane helix</keyword>
<dbReference type="Gene3D" id="3.30.565.10">
    <property type="entry name" value="Histidine kinase-like ATPase, C-terminal domain"/>
    <property type="match status" value="1"/>
</dbReference>
<dbReference type="PROSITE" id="PS50109">
    <property type="entry name" value="HIS_KIN"/>
    <property type="match status" value="1"/>
</dbReference>
<accession>A0A6M0RJM5</accession>
<feature type="coiled-coil region" evidence="7">
    <location>
        <begin position="78"/>
        <end position="112"/>
    </location>
</feature>
<feature type="transmembrane region" description="Helical" evidence="8">
    <location>
        <begin position="194"/>
        <end position="215"/>
    </location>
</feature>
<gene>
    <name evidence="10" type="ORF">DXZ20_09915</name>
</gene>
<dbReference type="Gene3D" id="1.10.287.130">
    <property type="match status" value="1"/>
</dbReference>
<dbReference type="CDD" id="cd00082">
    <property type="entry name" value="HisKA"/>
    <property type="match status" value="1"/>
</dbReference>
<name>A0A6M0RJM5_9CYAN</name>
<dbReference type="SMART" id="SM00388">
    <property type="entry name" value="HisKA"/>
    <property type="match status" value="1"/>
</dbReference>
<dbReference type="InterPro" id="IPR004358">
    <property type="entry name" value="Sig_transdc_His_kin-like_C"/>
</dbReference>
<organism evidence="10 11">
    <name type="scientific">Adonisia turfae CCMR0081</name>
    <dbReference type="NCBI Taxonomy" id="2292702"/>
    <lineage>
        <taxon>Bacteria</taxon>
        <taxon>Bacillati</taxon>
        <taxon>Cyanobacteriota</taxon>
        <taxon>Adonisia</taxon>
        <taxon>Adonisia turfae</taxon>
    </lineage>
</organism>
<evidence type="ECO:0000313" key="10">
    <source>
        <dbReference type="EMBL" id="NEZ55982.1"/>
    </source>
</evidence>
<dbReference type="SUPFAM" id="SSF55874">
    <property type="entry name" value="ATPase domain of HSP90 chaperone/DNA topoisomerase II/histidine kinase"/>
    <property type="match status" value="1"/>
</dbReference>
<reference evidence="10 11" key="1">
    <citation type="journal article" date="2020" name="Microb. Ecol.">
        <title>Ecogenomics of the Marine Benthic Filamentous Cyanobacterium Adonisia.</title>
        <authorList>
            <person name="Walter J.M."/>
            <person name="Coutinho F.H."/>
            <person name="Leomil L."/>
            <person name="Hargreaves P.I."/>
            <person name="Campeao M.E."/>
            <person name="Vieira V.V."/>
            <person name="Silva B.S."/>
            <person name="Fistarol G.O."/>
            <person name="Salomon P.S."/>
            <person name="Sawabe T."/>
            <person name="Mino S."/>
            <person name="Hosokawa M."/>
            <person name="Miyashita H."/>
            <person name="Maruyama F."/>
            <person name="van Verk M.C."/>
            <person name="Dutilh B.E."/>
            <person name="Thompson C.C."/>
            <person name="Thompson F.L."/>
        </authorList>
    </citation>
    <scope>NUCLEOTIDE SEQUENCE [LARGE SCALE GENOMIC DNA]</scope>
    <source>
        <strain evidence="10 11">CCMR0081</strain>
    </source>
</reference>
<dbReference type="AlphaFoldDB" id="A0A6M0RJM5"/>
<comment type="caution">
    <text evidence="10">The sequence shown here is derived from an EMBL/GenBank/DDBJ whole genome shotgun (WGS) entry which is preliminary data.</text>
</comment>
<dbReference type="InterPro" id="IPR036890">
    <property type="entry name" value="HATPase_C_sf"/>
</dbReference>
<dbReference type="SMART" id="SM00387">
    <property type="entry name" value="HATPase_c"/>
    <property type="match status" value="1"/>
</dbReference>
<dbReference type="InterPro" id="IPR003594">
    <property type="entry name" value="HATPase_dom"/>
</dbReference>
<dbReference type="CDD" id="cd00075">
    <property type="entry name" value="HATPase"/>
    <property type="match status" value="1"/>
</dbReference>
<dbReference type="Pfam" id="PF02518">
    <property type="entry name" value="HATPase_c"/>
    <property type="match status" value="1"/>
</dbReference>
<evidence type="ECO:0000259" key="9">
    <source>
        <dbReference type="PROSITE" id="PS50109"/>
    </source>
</evidence>
<comment type="catalytic activity">
    <reaction evidence="1">
        <text>ATP + protein L-histidine = ADP + protein N-phospho-L-histidine.</text>
        <dbReference type="EC" id="2.7.13.3"/>
    </reaction>
</comment>
<keyword evidence="5 10" id="KW-0418">Kinase</keyword>
<keyword evidence="7" id="KW-0175">Coiled coil</keyword>
<dbReference type="InterPro" id="IPR003661">
    <property type="entry name" value="HisK_dim/P_dom"/>
</dbReference>
<dbReference type="SUPFAM" id="SSF47384">
    <property type="entry name" value="Homodimeric domain of signal transducing histidine kinase"/>
    <property type="match status" value="1"/>
</dbReference>
<keyword evidence="8" id="KW-0472">Membrane</keyword>
<dbReference type="Pfam" id="PF00512">
    <property type="entry name" value="HisKA"/>
    <property type="match status" value="1"/>
</dbReference>
<evidence type="ECO:0000313" key="11">
    <source>
        <dbReference type="Proteomes" id="UP000481033"/>
    </source>
</evidence>
<evidence type="ECO:0000256" key="6">
    <source>
        <dbReference type="ARBA" id="ARBA00023012"/>
    </source>
</evidence>
<keyword evidence="8" id="KW-0812">Transmembrane</keyword>
<dbReference type="Proteomes" id="UP000481033">
    <property type="component" value="Unassembled WGS sequence"/>
</dbReference>
<keyword evidence="4" id="KW-0808">Transferase</keyword>
<evidence type="ECO:0000256" key="8">
    <source>
        <dbReference type="SAM" id="Phobius"/>
    </source>
</evidence>
<dbReference type="InterPro" id="IPR036097">
    <property type="entry name" value="HisK_dim/P_sf"/>
</dbReference>
<evidence type="ECO:0000256" key="3">
    <source>
        <dbReference type="ARBA" id="ARBA00022553"/>
    </source>
</evidence>
<evidence type="ECO:0000256" key="5">
    <source>
        <dbReference type="ARBA" id="ARBA00022777"/>
    </source>
</evidence>
<dbReference type="InterPro" id="IPR005467">
    <property type="entry name" value="His_kinase_dom"/>
</dbReference>
<evidence type="ECO:0000256" key="2">
    <source>
        <dbReference type="ARBA" id="ARBA00012438"/>
    </source>
</evidence>
<keyword evidence="6" id="KW-0902">Two-component regulatory system</keyword>
<protein>
    <recommendedName>
        <fullName evidence="2">histidine kinase</fullName>
        <ecNumber evidence="2">2.7.13.3</ecNumber>
    </recommendedName>
</protein>
<dbReference type="EC" id="2.7.13.3" evidence="2"/>
<sequence length="520" mass="58450">MNRSRTQQWLTVGFGVAIATLLGTALLARNAIVGRVNPSDWVEVEGNEYAYLNGLLVAIAEAEASHRSYLNTGEEEALERYQSKLELINSYVEELDAEHENLEDTEAAFEEDLVYREALERLRVATETHIQILEDGIEQYDNGQLDLTAQLDIAQQSSEVRVDAHLAMQALLDEGSAALQWEMADTSVSINNDLWLTGLVAGFGVILLSILYGWLMQTLKQHQQTLLTQQRETEALTHKLQAKTNALQNTEEILTTELNRRQEIETTYKEIEQAKELTDLKLNFFSLASHELRTPLSAILVSAQLLDNRNVAWSEEKRSRNLRRIQSAAKTMAQLLSDILLLTRAEAGKLEFNPQTIDLQSFCEHLVEEVKFNTQSQHHILVQQKGTYDEAFLDERLLRAMLMSLLTNAIKYSPPESEIQLNIWGEHSRTRFQVSDQGIGVPAADQQHLFDSFHRGQNVKSLSGSGLGLAVVKKCLELHGGKIEVESQVGVGTTFSVDMPWVEDSEQLSDMAPSSPEYNS</sequence>
<dbReference type="EMBL" id="QXHD01000004">
    <property type="protein sequence ID" value="NEZ55982.1"/>
    <property type="molecule type" value="Genomic_DNA"/>
</dbReference>
<dbReference type="PRINTS" id="PR00344">
    <property type="entry name" value="BCTRLSENSOR"/>
</dbReference>
<dbReference type="FunFam" id="3.30.565.10:FF:000006">
    <property type="entry name" value="Sensor histidine kinase WalK"/>
    <property type="match status" value="1"/>
</dbReference>
<dbReference type="PANTHER" id="PTHR43711:SF26">
    <property type="entry name" value="SENSOR HISTIDINE KINASE RCSC"/>
    <property type="match status" value="1"/>
</dbReference>
<evidence type="ECO:0000256" key="4">
    <source>
        <dbReference type="ARBA" id="ARBA00022679"/>
    </source>
</evidence>
<dbReference type="PANTHER" id="PTHR43711">
    <property type="entry name" value="TWO-COMPONENT HISTIDINE KINASE"/>
    <property type="match status" value="1"/>
</dbReference>
<dbReference type="RefSeq" id="WP_163697881.1">
    <property type="nucleotide sequence ID" value="NZ_QXHD01000004.1"/>
</dbReference>
<feature type="domain" description="Histidine kinase" evidence="9">
    <location>
        <begin position="287"/>
        <end position="503"/>
    </location>
</feature>
<dbReference type="GO" id="GO:0000155">
    <property type="term" value="F:phosphorelay sensor kinase activity"/>
    <property type="evidence" value="ECO:0007669"/>
    <property type="project" value="InterPro"/>
</dbReference>
<proteinExistence type="predicted"/>
<evidence type="ECO:0000256" key="7">
    <source>
        <dbReference type="SAM" id="Coils"/>
    </source>
</evidence>
<dbReference type="InterPro" id="IPR050736">
    <property type="entry name" value="Sensor_HK_Regulatory"/>
</dbReference>